<reference evidence="4" key="2">
    <citation type="submission" date="2020-09" db="EMBL/GenBank/DDBJ databases">
        <authorList>
            <person name="Sun Q."/>
            <person name="Ohkuma M."/>
        </authorList>
    </citation>
    <scope>NUCLEOTIDE SEQUENCE</scope>
    <source>
        <strain evidence="4">JCM 18487</strain>
    </source>
</reference>
<keyword evidence="1" id="KW-0689">Ribosomal protein</keyword>
<dbReference type="AlphaFoldDB" id="A0A917K4P5"/>
<dbReference type="Gene3D" id="2.30.30.30">
    <property type="match status" value="1"/>
</dbReference>
<evidence type="ECO:0000313" key="4">
    <source>
        <dbReference type="EMBL" id="GGJ00914.1"/>
    </source>
</evidence>
<gene>
    <name evidence="4" type="ORF">GCM10010885_07640</name>
</gene>
<dbReference type="InterPro" id="IPR008991">
    <property type="entry name" value="Translation_prot_SH3-like_sf"/>
</dbReference>
<feature type="compositionally biased region" description="Basic and acidic residues" evidence="3">
    <location>
        <begin position="97"/>
        <end position="114"/>
    </location>
</feature>
<name>A0A917K4P5_9BACL</name>
<evidence type="ECO:0000313" key="5">
    <source>
        <dbReference type="Proteomes" id="UP000637695"/>
    </source>
</evidence>
<proteinExistence type="predicted"/>
<organism evidence="4 5">
    <name type="scientific">Alicyclobacillus cellulosilyticus</name>
    <dbReference type="NCBI Taxonomy" id="1003997"/>
    <lineage>
        <taxon>Bacteria</taxon>
        <taxon>Bacillati</taxon>
        <taxon>Bacillota</taxon>
        <taxon>Bacilli</taxon>
        <taxon>Bacillales</taxon>
        <taxon>Alicyclobacillaceae</taxon>
        <taxon>Alicyclobacillus</taxon>
    </lineage>
</organism>
<dbReference type="SUPFAM" id="SSF50104">
    <property type="entry name" value="Translation proteins SH3-like domain"/>
    <property type="match status" value="1"/>
</dbReference>
<accession>A0A917K4P5</accession>
<keyword evidence="5" id="KW-1185">Reference proteome</keyword>
<protein>
    <recommendedName>
        <fullName evidence="6">Ribosomal protein L14E/L6E/L27E</fullName>
    </recommendedName>
</protein>
<dbReference type="RefSeq" id="WP_188881250.1">
    <property type="nucleotide sequence ID" value="NZ_BMOY01000008.1"/>
</dbReference>
<feature type="region of interest" description="Disordered" evidence="3">
    <location>
        <begin position="93"/>
        <end position="114"/>
    </location>
</feature>
<evidence type="ECO:0000256" key="2">
    <source>
        <dbReference type="ARBA" id="ARBA00023274"/>
    </source>
</evidence>
<comment type="caution">
    <text evidence="4">The sequence shown here is derived from an EMBL/GenBank/DDBJ whole genome shotgun (WGS) entry which is preliminary data.</text>
</comment>
<reference evidence="4" key="1">
    <citation type="journal article" date="2014" name="Int. J. Syst. Evol. Microbiol.">
        <title>Complete genome sequence of Corynebacterium casei LMG S-19264T (=DSM 44701T), isolated from a smear-ripened cheese.</title>
        <authorList>
            <consortium name="US DOE Joint Genome Institute (JGI-PGF)"/>
            <person name="Walter F."/>
            <person name="Albersmeier A."/>
            <person name="Kalinowski J."/>
            <person name="Ruckert C."/>
        </authorList>
    </citation>
    <scope>NUCLEOTIDE SEQUENCE</scope>
    <source>
        <strain evidence="4">JCM 18487</strain>
    </source>
</reference>
<dbReference type="CDD" id="cd06088">
    <property type="entry name" value="KOW_RPL14"/>
    <property type="match status" value="1"/>
</dbReference>
<keyword evidence="2" id="KW-0687">Ribonucleoprotein</keyword>
<dbReference type="InterPro" id="IPR041985">
    <property type="entry name" value="Ribosomal_eL14_KOW"/>
</dbReference>
<evidence type="ECO:0008006" key="6">
    <source>
        <dbReference type="Google" id="ProtNLM"/>
    </source>
</evidence>
<dbReference type="Proteomes" id="UP000637695">
    <property type="component" value="Unassembled WGS sequence"/>
</dbReference>
<evidence type="ECO:0000256" key="3">
    <source>
        <dbReference type="SAM" id="MobiDB-lite"/>
    </source>
</evidence>
<evidence type="ECO:0000256" key="1">
    <source>
        <dbReference type="ARBA" id="ARBA00022980"/>
    </source>
</evidence>
<dbReference type="InterPro" id="IPR014722">
    <property type="entry name" value="Rib_uL2_dom2"/>
</dbReference>
<dbReference type="GO" id="GO:0005840">
    <property type="term" value="C:ribosome"/>
    <property type="evidence" value="ECO:0007669"/>
    <property type="project" value="UniProtKB-KW"/>
</dbReference>
<dbReference type="GO" id="GO:1990904">
    <property type="term" value="C:ribonucleoprotein complex"/>
    <property type="evidence" value="ECO:0007669"/>
    <property type="project" value="UniProtKB-KW"/>
</dbReference>
<dbReference type="EMBL" id="BMOY01000008">
    <property type="protein sequence ID" value="GGJ00914.1"/>
    <property type="molecule type" value="Genomic_DNA"/>
</dbReference>
<sequence>MRRAPSLPEIGRVVEVIRGRDAGTFAVVIGHEPDRFVLLADGDRRKVDRPKKKNVLHIRRTPVVATEIQEQLRAEGKITNARLRHVMKQFYAANPRAGEEREEGSVPHGERGCH</sequence>